<feature type="transmembrane region" description="Helical" evidence="1">
    <location>
        <begin position="70"/>
        <end position="89"/>
    </location>
</feature>
<accession>A0ABW5ZPU6</accession>
<feature type="domain" description="VanZ-like" evidence="2">
    <location>
        <begin position="45"/>
        <end position="119"/>
    </location>
</feature>
<dbReference type="PANTHER" id="PTHR28008:SF1">
    <property type="entry name" value="DOMAIN PROTEIN, PUTATIVE (AFU_ORTHOLOGUE AFUA_3G10980)-RELATED"/>
    <property type="match status" value="1"/>
</dbReference>
<name>A0ABW5ZPU6_9FLAO</name>
<dbReference type="Pfam" id="PF04892">
    <property type="entry name" value="VanZ"/>
    <property type="match status" value="1"/>
</dbReference>
<proteinExistence type="predicted"/>
<keyword evidence="1" id="KW-0812">Transmembrane</keyword>
<dbReference type="RefSeq" id="WP_194508461.1">
    <property type="nucleotide sequence ID" value="NZ_JADILU010000005.1"/>
</dbReference>
<feature type="transmembrane region" description="Helical" evidence="1">
    <location>
        <begin position="101"/>
        <end position="120"/>
    </location>
</feature>
<evidence type="ECO:0000313" key="3">
    <source>
        <dbReference type="EMBL" id="MFD2914962.1"/>
    </source>
</evidence>
<protein>
    <submittedName>
        <fullName evidence="3">VanZ family protein</fullName>
    </submittedName>
</protein>
<gene>
    <name evidence="3" type="ORF">ACFS29_04875</name>
</gene>
<dbReference type="Proteomes" id="UP001597548">
    <property type="component" value="Unassembled WGS sequence"/>
</dbReference>
<organism evidence="3 4">
    <name type="scientific">Psychroserpens luteus</name>
    <dbReference type="NCBI Taxonomy" id="1434066"/>
    <lineage>
        <taxon>Bacteria</taxon>
        <taxon>Pseudomonadati</taxon>
        <taxon>Bacteroidota</taxon>
        <taxon>Flavobacteriia</taxon>
        <taxon>Flavobacteriales</taxon>
        <taxon>Flavobacteriaceae</taxon>
        <taxon>Psychroserpens</taxon>
    </lineage>
</organism>
<keyword evidence="1" id="KW-1133">Transmembrane helix</keyword>
<dbReference type="NCBIfam" id="NF037970">
    <property type="entry name" value="vanZ_1"/>
    <property type="match status" value="1"/>
</dbReference>
<evidence type="ECO:0000256" key="1">
    <source>
        <dbReference type="SAM" id="Phobius"/>
    </source>
</evidence>
<feature type="transmembrane region" description="Helical" evidence="1">
    <location>
        <begin position="12"/>
        <end position="34"/>
    </location>
</feature>
<dbReference type="PANTHER" id="PTHR28008">
    <property type="entry name" value="DOMAIN PROTEIN, PUTATIVE (AFU_ORTHOLOGUE AFUA_3G10980)-RELATED"/>
    <property type="match status" value="1"/>
</dbReference>
<evidence type="ECO:0000259" key="2">
    <source>
        <dbReference type="Pfam" id="PF04892"/>
    </source>
</evidence>
<evidence type="ECO:0000313" key="4">
    <source>
        <dbReference type="Proteomes" id="UP001597548"/>
    </source>
</evidence>
<dbReference type="EMBL" id="JBHUOS010000002">
    <property type="protein sequence ID" value="MFD2914962.1"/>
    <property type="molecule type" value="Genomic_DNA"/>
</dbReference>
<comment type="caution">
    <text evidence="3">The sequence shown here is derived from an EMBL/GenBank/DDBJ whole genome shotgun (WGS) entry which is preliminary data.</text>
</comment>
<feature type="transmembrane region" description="Helical" evidence="1">
    <location>
        <begin position="46"/>
        <end position="63"/>
    </location>
</feature>
<keyword evidence="1" id="KW-0472">Membrane</keyword>
<reference evidence="4" key="1">
    <citation type="journal article" date="2019" name="Int. J. Syst. Evol. Microbiol.">
        <title>The Global Catalogue of Microorganisms (GCM) 10K type strain sequencing project: providing services to taxonomists for standard genome sequencing and annotation.</title>
        <authorList>
            <consortium name="The Broad Institute Genomics Platform"/>
            <consortium name="The Broad Institute Genome Sequencing Center for Infectious Disease"/>
            <person name="Wu L."/>
            <person name="Ma J."/>
        </authorList>
    </citation>
    <scope>NUCLEOTIDE SEQUENCE [LARGE SCALE GENOMIC DNA]</scope>
    <source>
        <strain evidence="4">KCTC 32514</strain>
    </source>
</reference>
<dbReference type="InterPro" id="IPR006976">
    <property type="entry name" value="VanZ-like"/>
</dbReference>
<keyword evidence="4" id="KW-1185">Reference proteome</keyword>
<sequence>MITKLLLVLKKWALPVLVLYVVALTIGSLAHVGGIPSLGSSFDDKIYHFTAYFLFTILVYNYCRTVKLTHVILISAISVIIYGIIIEVLQQVLTSYRTLDVYDALANTLGVVFASLMITFRNKQS</sequence>